<comment type="caution">
    <text evidence="2">The sequence shown here is derived from an EMBL/GenBank/DDBJ whole genome shotgun (WGS) entry which is preliminary data.</text>
</comment>
<accession>A0AAV4PLH1</accession>
<evidence type="ECO:0000256" key="1">
    <source>
        <dbReference type="SAM" id="MobiDB-lite"/>
    </source>
</evidence>
<dbReference type="AlphaFoldDB" id="A0AAV4PLH1"/>
<proteinExistence type="predicted"/>
<reference evidence="2 3" key="1">
    <citation type="submission" date="2021-06" db="EMBL/GenBank/DDBJ databases">
        <title>Caerostris darwini draft genome.</title>
        <authorList>
            <person name="Kono N."/>
            <person name="Arakawa K."/>
        </authorList>
    </citation>
    <scope>NUCLEOTIDE SEQUENCE [LARGE SCALE GENOMIC DNA]</scope>
</reference>
<keyword evidence="3" id="KW-1185">Reference proteome</keyword>
<protein>
    <submittedName>
        <fullName evidence="2">Uncharacterized protein</fullName>
    </submittedName>
</protein>
<sequence length="96" mass="11110">MHYSWFQRSEIDDNPFDSNEFPVSILSLLHNCTPTPHPPARASAPLRRVVIPIYVDMLRCGFPLTFRPRVSGQLKKMPNHSLRKEEENLPVKGPTW</sequence>
<name>A0AAV4PLH1_9ARAC</name>
<evidence type="ECO:0000313" key="3">
    <source>
        <dbReference type="Proteomes" id="UP001054837"/>
    </source>
</evidence>
<evidence type="ECO:0000313" key="2">
    <source>
        <dbReference type="EMBL" id="GIX97023.1"/>
    </source>
</evidence>
<organism evidence="2 3">
    <name type="scientific">Caerostris darwini</name>
    <dbReference type="NCBI Taxonomy" id="1538125"/>
    <lineage>
        <taxon>Eukaryota</taxon>
        <taxon>Metazoa</taxon>
        <taxon>Ecdysozoa</taxon>
        <taxon>Arthropoda</taxon>
        <taxon>Chelicerata</taxon>
        <taxon>Arachnida</taxon>
        <taxon>Araneae</taxon>
        <taxon>Araneomorphae</taxon>
        <taxon>Entelegynae</taxon>
        <taxon>Araneoidea</taxon>
        <taxon>Araneidae</taxon>
        <taxon>Caerostris</taxon>
    </lineage>
</organism>
<gene>
    <name evidence="2" type="ORF">CDAR_94961</name>
</gene>
<dbReference type="EMBL" id="BPLQ01003002">
    <property type="protein sequence ID" value="GIX97023.1"/>
    <property type="molecule type" value="Genomic_DNA"/>
</dbReference>
<dbReference type="Proteomes" id="UP001054837">
    <property type="component" value="Unassembled WGS sequence"/>
</dbReference>
<feature type="region of interest" description="Disordered" evidence="1">
    <location>
        <begin position="76"/>
        <end position="96"/>
    </location>
</feature>